<accession>A0ABX0D8G7</accession>
<dbReference type="NCBIfam" id="TIGR01764">
    <property type="entry name" value="excise"/>
    <property type="match status" value="1"/>
</dbReference>
<feature type="domain" description="Helix-turn-helix" evidence="1">
    <location>
        <begin position="21"/>
        <end position="68"/>
    </location>
</feature>
<gene>
    <name evidence="2" type="ORF">G6N77_06780</name>
</gene>
<comment type="caution">
    <text evidence="2">The sequence shown here is derived from an EMBL/GenBank/DDBJ whole genome shotgun (WGS) entry which is preliminary data.</text>
</comment>
<dbReference type="Pfam" id="PF12728">
    <property type="entry name" value="HTH_17"/>
    <property type="match status" value="1"/>
</dbReference>
<keyword evidence="3" id="KW-1185">Reference proteome</keyword>
<reference evidence="2 3" key="1">
    <citation type="submission" date="2020-02" db="EMBL/GenBank/DDBJ databases">
        <title>Genome sequence of the type strain DSM 27180 of Arthrobacter silviterrae.</title>
        <authorList>
            <person name="Gao J."/>
            <person name="Sun J."/>
        </authorList>
    </citation>
    <scope>NUCLEOTIDE SEQUENCE [LARGE SCALE GENOMIC DNA]</scope>
    <source>
        <strain evidence="2 3">DSM 27180</strain>
    </source>
</reference>
<organism evidence="2 3">
    <name type="scientific">Arthrobacter silviterrae</name>
    <dbReference type="NCBI Taxonomy" id="2026658"/>
    <lineage>
        <taxon>Bacteria</taxon>
        <taxon>Bacillati</taxon>
        <taxon>Actinomycetota</taxon>
        <taxon>Actinomycetes</taxon>
        <taxon>Micrococcales</taxon>
        <taxon>Micrococcaceae</taxon>
        <taxon>Arthrobacter</taxon>
    </lineage>
</organism>
<dbReference type="EMBL" id="JAAKZI010000008">
    <property type="protein sequence ID" value="NGN83167.1"/>
    <property type="molecule type" value="Genomic_DNA"/>
</dbReference>
<name>A0ABX0D8G7_9MICC</name>
<sequence>MEPGAVAYAPEIETLLSRATLTAPELAKVLGVGRRQMYEALNRGDIPHIQLGRRILVSTRVVRRLLETGSVTESPEAMASV</sequence>
<dbReference type="InterPro" id="IPR010093">
    <property type="entry name" value="SinI_DNA-bd"/>
</dbReference>
<dbReference type="RefSeq" id="WP_165181310.1">
    <property type="nucleotide sequence ID" value="NZ_JAAKZI010000008.1"/>
</dbReference>
<dbReference type="SUPFAM" id="SSF46955">
    <property type="entry name" value="Putative DNA-binding domain"/>
    <property type="match status" value="1"/>
</dbReference>
<evidence type="ECO:0000259" key="1">
    <source>
        <dbReference type="Pfam" id="PF12728"/>
    </source>
</evidence>
<evidence type="ECO:0000313" key="3">
    <source>
        <dbReference type="Proteomes" id="UP000479226"/>
    </source>
</evidence>
<dbReference type="InterPro" id="IPR041657">
    <property type="entry name" value="HTH_17"/>
</dbReference>
<dbReference type="InterPro" id="IPR009061">
    <property type="entry name" value="DNA-bd_dom_put_sf"/>
</dbReference>
<evidence type="ECO:0000313" key="2">
    <source>
        <dbReference type="EMBL" id="NGN83167.1"/>
    </source>
</evidence>
<protein>
    <submittedName>
        <fullName evidence="2">Helix-turn-helix domain-containing protein</fullName>
    </submittedName>
</protein>
<dbReference type="Proteomes" id="UP000479226">
    <property type="component" value="Unassembled WGS sequence"/>
</dbReference>
<proteinExistence type="predicted"/>